<evidence type="ECO:0000256" key="2">
    <source>
        <dbReference type="ARBA" id="ARBA00022475"/>
    </source>
</evidence>
<feature type="domain" description="Methyl-accepting transducer" evidence="12">
    <location>
        <begin position="384"/>
        <end position="634"/>
    </location>
</feature>
<proteinExistence type="inferred from homology"/>
<protein>
    <submittedName>
        <fullName evidence="14">Methyl-accepting chemotaxis protein I</fullName>
    </submittedName>
</protein>
<keyword evidence="15" id="KW-1185">Reference proteome</keyword>
<dbReference type="SUPFAM" id="SSF103190">
    <property type="entry name" value="Sensory domain-like"/>
    <property type="match status" value="1"/>
</dbReference>
<feature type="domain" description="HAMP" evidence="13">
    <location>
        <begin position="313"/>
        <end position="365"/>
    </location>
</feature>
<dbReference type="CDD" id="cd06225">
    <property type="entry name" value="HAMP"/>
    <property type="match status" value="1"/>
</dbReference>
<gene>
    <name evidence="14" type="ORF">SD77_4228</name>
</gene>
<feature type="transmembrane region" description="Helical" evidence="11">
    <location>
        <begin position="292"/>
        <end position="312"/>
    </location>
</feature>
<organism evidence="14 15">
    <name type="scientific">Bacillus badius</name>
    <dbReference type="NCBI Taxonomy" id="1455"/>
    <lineage>
        <taxon>Bacteria</taxon>
        <taxon>Bacillati</taxon>
        <taxon>Bacillota</taxon>
        <taxon>Bacilli</taxon>
        <taxon>Bacillales</taxon>
        <taxon>Bacillaceae</taxon>
        <taxon>Pseudobacillus</taxon>
    </lineage>
</organism>
<evidence type="ECO:0000313" key="14">
    <source>
        <dbReference type="EMBL" id="KIL78548.1"/>
    </source>
</evidence>
<dbReference type="InterPro" id="IPR003660">
    <property type="entry name" value="HAMP_dom"/>
</dbReference>
<dbReference type="InterPro" id="IPR004089">
    <property type="entry name" value="MCPsignal_dom"/>
</dbReference>
<evidence type="ECO:0000313" key="15">
    <source>
        <dbReference type="Proteomes" id="UP000031982"/>
    </source>
</evidence>
<evidence type="ECO:0000259" key="13">
    <source>
        <dbReference type="PROSITE" id="PS50885"/>
    </source>
</evidence>
<evidence type="ECO:0000256" key="11">
    <source>
        <dbReference type="SAM" id="Phobius"/>
    </source>
</evidence>
<dbReference type="PANTHER" id="PTHR32089">
    <property type="entry name" value="METHYL-ACCEPTING CHEMOTAXIS PROTEIN MCPB"/>
    <property type="match status" value="1"/>
</dbReference>
<dbReference type="Pfam" id="PF02743">
    <property type="entry name" value="dCache_1"/>
    <property type="match status" value="1"/>
</dbReference>
<dbReference type="CDD" id="cd12912">
    <property type="entry name" value="PDC2_MCP_like"/>
    <property type="match status" value="1"/>
</dbReference>
<dbReference type="PROSITE" id="PS50885">
    <property type="entry name" value="HAMP"/>
    <property type="match status" value="1"/>
</dbReference>
<dbReference type="PROSITE" id="PS50111">
    <property type="entry name" value="CHEMOTAXIS_TRANSDUC_2"/>
    <property type="match status" value="1"/>
</dbReference>
<evidence type="ECO:0000256" key="1">
    <source>
        <dbReference type="ARBA" id="ARBA00004651"/>
    </source>
</evidence>
<dbReference type="Gene3D" id="1.10.287.950">
    <property type="entry name" value="Methyl-accepting chemotaxis protein"/>
    <property type="match status" value="1"/>
</dbReference>
<keyword evidence="2" id="KW-1003">Cell membrane</keyword>
<dbReference type="Gene3D" id="6.10.340.10">
    <property type="match status" value="1"/>
</dbReference>
<evidence type="ECO:0000256" key="8">
    <source>
        <dbReference type="ARBA" id="ARBA00023224"/>
    </source>
</evidence>
<dbReference type="SUPFAM" id="SSF58104">
    <property type="entry name" value="Methyl-accepting chemotaxis protein (MCP) signaling domain"/>
    <property type="match status" value="1"/>
</dbReference>
<feature type="transmembrane region" description="Helical" evidence="11">
    <location>
        <begin position="12"/>
        <end position="31"/>
    </location>
</feature>
<evidence type="ECO:0000256" key="6">
    <source>
        <dbReference type="ARBA" id="ARBA00022989"/>
    </source>
</evidence>
<dbReference type="SMART" id="SM00283">
    <property type="entry name" value="MA"/>
    <property type="match status" value="1"/>
</dbReference>
<accession>A0ABR5AUX5</accession>
<dbReference type="SMART" id="SM00304">
    <property type="entry name" value="HAMP"/>
    <property type="match status" value="1"/>
</dbReference>
<evidence type="ECO:0000256" key="4">
    <source>
        <dbReference type="ARBA" id="ARBA00022500"/>
    </source>
</evidence>
<dbReference type="EMBL" id="JXLP01000009">
    <property type="protein sequence ID" value="KIL78548.1"/>
    <property type="molecule type" value="Genomic_DNA"/>
</dbReference>
<keyword evidence="6 11" id="KW-1133">Transmembrane helix</keyword>
<comment type="caution">
    <text evidence="14">The sequence shown here is derived from an EMBL/GenBank/DDBJ whole genome shotgun (WGS) entry which is preliminary data.</text>
</comment>
<dbReference type="Pfam" id="PF00015">
    <property type="entry name" value="MCPsignal"/>
    <property type="match status" value="1"/>
</dbReference>
<dbReference type="Pfam" id="PF00672">
    <property type="entry name" value="HAMP"/>
    <property type="match status" value="1"/>
</dbReference>
<evidence type="ECO:0000259" key="12">
    <source>
        <dbReference type="PROSITE" id="PS50111"/>
    </source>
</evidence>
<reference evidence="14 15" key="1">
    <citation type="submission" date="2015-01" db="EMBL/GenBank/DDBJ databases">
        <title>Genome Assembly of Bacillus badius MTCC 1458.</title>
        <authorList>
            <person name="Verma A."/>
            <person name="Khatri I."/>
            <person name="Mual P."/>
            <person name="Subramanian S."/>
            <person name="Krishnamurthi S."/>
        </authorList>
    </citation>
    <scope>NUCLEOTIDE SEQUENCE [LARGE SCALE GENOMIC DNA]</scope>
    <source>
        <strain evidence="14 15">MTCC 1458</strain>
    </source>
</reference>
<keyword evidence="7 11" id="KW-0472">Membrane</keyword>
<evidence type="ECO:0000256" key="10">
    <source>
        <dbReference type="PROSITE-ProRule" id="PRU00284"/>
    </source>
</evidence>
<dbReference type="Proteomes" id="UP000031982">
    <property type="component" value="Unassembled WGS sequence"/>
</dbReference>
<dbReference type="PANTHER" id="PTHR32089:SF114">
    <property type="entry name" value="METHYL-ACCEPTING CHEMOTAXIS PROTEIN MCPB"/>
    <property type="match status" value="1"/>
</dbReference>
<keyword evidence="8 10" id="KW-0807">Transducer</keyword>
<dbReference type="InterPro" id="IPR004090">
    <property type="entry name" value="Chemotax_Me-accpt_rcpt"/>
</dbReference>
<keyword evidence="3" id="KW-0488">Methylation</keyword>
<comment type="similarity">
    <text evidence="9">Belongs to the methyl-accepting chemotaxis (MCP) protein family.</text>
</comment>
<keyword evidence="4" id="KW-0145">Chemotaxis</keyword>
<dbReference type="InterPro" id="IPR033479">
    <property type="entry name" value="dCache_1"/>
</dbReference>
<dbReference type="PRINTS" id="PR00260">
    <property type="entry name" value="CHEMTRNSDUCR"/>
</dbReference>
<evidence type="ECO:0000256" key="5">
    <source>
        <dbReference type="ARBA" id="ARBA00022692"/>
    </source>
</evidence>
<dbReference type="Gene3D" id="3.30.450.20">
    <property type="entry name" value="PAS domain"/>
    <property type="match status" value="1"/>
</dbReference>
<dbReference type="InterPro" id="IPR029151">
    <property type="entry name" value="Sensor-like_sf"/>
</dbReference>
<dbReference type="CDD" id="cd12913">
    <property type="entry name" value="PDC1_MCP_like"/>
    <property type="match status" value="1"/>
</dbReference>
<evidence type="ECO:0000256" key="7">
    <source>
        <dbReference type="ARBA" id="ARBA00023136"/>
    </source>
</evidence>
<keyword evidence="5 11" id="KW-0812">Transmembrane</keyword>
<evidence type="ECO:0000256" key="9">
    <source>
        <dbReference type="ARBA" id="ARBA00029447"/>
    </source>
</evidence>
<name>A0ABR5AUX5_BACBA</name>
<sequence length="670" mass="73985">MELFQSIRVKVIGTVMVIFIAAIIAMISVSSGQITKKTESSVTGQSRALISEMESSISYFLGQYERNMYTMADSKVVKEYTNYYSEKDPKKAQLLSNEIEGTFTSFTKQYKEASFIYLAFPTKQMKMVPFAEFEEGFDPTTRVWYQMAAKDPAKVHWSKPFVDVISGEQVISVSKAIVKDGKVAGVLGADIKLTVISEKISQSQLGYKGFPFILDADGVALVHPSEQGKKLIDEPFVKEMYNSGESEGVIHYEQKGEKKVNVYRTLPGVGWKIGAAYSEKELGSTAQELQRMFIWIALLTMTAAFVLLYFLLKRIIDPIQTLKQAMDQVAEGDLTVRSEVDSRDEIGQLSNNFNLMVNNMADLLFVMRSSVSDVRRSAESLSAVAEETNAVSEQVATAVNEIAAGAAKSAEDAEDVNENSERLGSQMQLIYEKSSMMAQTAVRADQMNASGREQMEKLKYSFDSWKQSLQSMAETISQLDGKVGAIGQVMETITEVSAQTNLLALNASIEAARAGEHGKGFAVVAEEVRKLAEQSARATEQVKTTVGELQMGSQQVAKQMLETKDTFQSQEEVVHHTDVTFAELSKLMNELQQSIESVYTEVQEATAYKKEVSQTIQTMAATSEETAAACEEVDASTTEQLRAIQSVAQSAEQLADLGQQLQQSVNQFKI</sequence>
<comment type="subcellular location">
    <subcellularLocation>
        <location evidence="1">Cell membrane</location>
        <topology evidence="1">Multi-pass membrane protein</topology>
    </subcellularLocation>
</comment>
<evidence type="ECO:0000256" key="3">
    <source>
        <dbReference type="ARBA" id="ARBA00022481"/>
    </source>
</evidence>